<dbReference type="Pfam" id="PF21884">
    <property type="entry name" value="ZUO1-like_ZHD"/>
    <property type="match status" value="1"/>
</dbReference>
<feature type="domain" description="HTH myb-type" evidence="8">
    <location>
        <begin position="450"/>
        <end position="488"/>
    </location>
</feature>
<dbReference type="InterPro" id="IPR042569">
    <property type="entry name" value="RAC_head_sf"/>
</dbReference>
<dbReference type="InterPro" id="IPR058871">
    <property type="entry name" value="Zuotin_N"/>
</dbReference>
<dbReference type="AlphaFoldDB" id="A0A507CIW7"/>
<dbReference type="Gene3D" id="1.10.287.110">
    <property type="entry name" value="DnaJ domain"/>
    <property type="match status" value="1"/>
</dbReference>
<dbReference type="GO" id="GO:0043022">
    <property type="term" value="F:ribosome binding"/>
    <property type="evidence" value="ECO:0007669"/>
    <property type="project" value="InterPro"/>
</dbReference>
<feature type="domain" description="Myb-like" evidence="7">
    <location>
        <begin position="450"/>
        <end position="520"/>
    </location>
</feature>
<evidence type="ECO:0000313" key="10">
    <source>
        <dbReference type="Proteomes" id="UP000319731"/>
    </source>
</evidence>
<dbReference type="RefSeq" id="XP_031027554.1">
    <property type="nucleotide sequence ID" value="XM_031166519.1"/>
</dbReference>
<evidence type="ECO:0000313" key="9">
    <source>
        <dbReference type="EMBL" id="TPX37643.1"/>
    </source>
</evidence>
<organism evidence="9 10">
    <name type="scientific">Synchytrium microbalum</name>
    <dbReference type="NCBI Taxonomy" id="1806994"/>
    <lineage>
        <taxon>Eukaryota</taxon>
        <taxon>Fungi</taxon>
        <taxon>Fungi incertae sedis</taxon>
        <taxon>Chytridiomycota</taxon>
        <taxon>Chytridiomycota incertae sedis</taxon>
        <taxon>Chytridiomycetes</taxon>
        <taxon>Synchytriales</taxon>
        <taxon>Synchytriaceae</taxon>
        <taxon>Synchytrium</taxon>
    </lineage>
</organism>
<keyword evidence="4" id="KW-0143">Chaperone</keyword>
<accession>A0A507CIW7</accession>
<dbReference type="CDD" id="cd00167">
    <property type="entry name" value="SANT"/>
    <property type="match status" value="2"/>
</dbReference>
<feature type="compositionally biased region" description="Basic and acidic residues" evidence="5">
    <location>
        <begin position="544"/>
        <end position="558"/>
    </location>
</feature>
<evidence type="ECO:0000256" key="2">
    <source>
        <dbReference type="ARBA" id="ARBA00014469"/>
    </source>
</evidence>
<dbReference type="PROSITE" id="PS51294">
    <property type="entry name" value="HTH_MYB"/>
    <property type="match status" value="1"/>
</dbReference>
<dbReference type="SMART" id="SM00717">
    <property type="entry name" value="SANT"/>
    <property type="match status" value="2"/>
</dbReference>
<dbReference type="Pfam" id="PF23082">
    <property type="entry name" value="Myb_DNA-binding_2"/>
    <property type="match status" value="1"/>
</dbReference>
<dbReference type="SMART" id="SM00271">
    <property type="entry name" value="DnaJ"/>
    <property type="match status" value="1"/>
</dbReference>
<dbReference type="InterPro" id="IPR054076">
    <property type="entry name" value="ZUO1-like_ZHD"/>
</dbReference>
<evidence type="ECO:0000256" key="5">
    <source>
        <dbReference type="SAM" id="MobiDB-lite"/>
    </source>
</evidence>
<dbReference type="InterPro" id="IPR001623">
    <property type="entry name" value="DnaJ_domain"/>
</dbReference>
<name>A0A507CIW7_9FUNG</name>
<evidence type="ECO:0000259" key="7">
    <source>
        <dbReference type="PROSITE" id="PS50090"/>
    </source>
</evidence>
<dbReference type="InterPro" id="IPR009057">
    <property type="entry name" value="Homeodomain-like_sf"/>
</dbReference>
<comment type="subcellular location">
    <subcellularLocation>
        <location evidence="1">Cytoplasm</location>
        <location evidence="1">Cytosol</location>
    </subcellularLocation>
</comment>
<dbReference type="EMBL" id="QEAO01000002">
    <property type="protein sequence ID" value="TPX37643.1"/>
    <property type="molecule type" value="Genomic_DNA"/>
</dbReference>
<dbReference type="SUPFAM" id="SSF46565">
    <property type="entry name" value="Chaperone J-domain"/>
    <property type="match status" value="1"/>
</dbReference>
<dbReference type="InterPro" id="IPR036869">
    <property type="entry name" value="J_dom_sf"/>
</dbReference>
<feature type="compositionally biased region" description="Low complexity" evidence="5">
    <location>
        <begin position="560"/>
        <end position="577"/>
    </location>
</feature>
<sequence>MAVPLLLLPPPPSNSSLKDKDVVIHKQLTAPETYNVEAVGFEYLAIGRRRKHKRTLSEDVAIEKALEDAETDGAETVEIDDETDDLLMSDPDNWKDQDHYRILGLSKLRYKATEDDIRRAYRKKVLKHHPDKKNAADRDDSFFKCIQKAWEVLSDPVKRRQWDSVDPEFDDAIPSAKIKGDFFEIYGRAFDANSRYSKKPAPHLGSLDSTRDEVEAFYEFWYNFDSWRGFEALDEDDPDSAESREERRWMERKNKNERQRKKKEENARIIRLVDQATKLDPRIKRFKDEEKAAKEAIKKEKENARRAIEDAKLKVIEDERLAKEKAETEEKAKAAVEKKEREAKKKAAKKEKKIIQGIVKNNGFLLPDHCSAEAVDESLKKVDETLDNLDQDELEAFRAQFEARQYDGREALSLLLEEEYLKVKGKQEDQKAQAAALASERAEASAAAKAPKIVKAPWSPKEVQILIKAVKLFPGGTIGRWEKIAEYVCAHSGADDETPEQIASRQRSPADCVNMSKSVLLSGGMPTAAGARAALQGQAQAKKPVIEIKDAPTTRFDDNTSSTSSPPTPAAPSDTASVDTAASGTASVSGWTPAQQTALEAAIRKYPAAMFVDKPPAERWEKVASLVDGKSVKEVKARIKDLAGKSKTKGKK</sequence>
<dbReference type="Proteomes" id="UP000319731">
    <property type="component" value="Unassembled WGS sequence"/>
</dbReference>
<dbReference type="CDD" id="cd23953">
    <property type="entry name" value="zuotin_NTD"/>
    <property type="match status" value="1"/>
</dbReference>
<dbReference type="GO" id="GO:0051083">
    <property type="term" value="P:'de novo' cotranslational protein folding"/>
    <property type="evidence" value="ECO:0007669"/>
    <property type="project" value="InterPro"/>
</dbReference>
<feature type="region of interest" description="Disordered" evidence="5">
    <location>
        <begin position="235"/>
        <end position="264"/>
    </location>
</feature>
<comment type="caution">
    <text evidence="9">The sequence shown here is derived from an EMBL/GenBank/DDBJ whole genome shotgun (WGS) entry which is preliminary data.</text>
</comment>
<evidence type="ECO:0000259" key="8">
    <source>
        <dbReference type="PROSITE" id="PS51294"/>
    </source>
</evidence>
<dbReference type="STRING" id="1806994.A0A507CIW7"/>
<protein>
    <recommendedName>
        <fullName evidence="2">DnaJ homolog subfamily C member 2</fullName>
    </recommendedName>
</protein>
<dbReference type="Pfam" id="PF00226">
    <property type="entry name" value="DnaJ"/>
    <property type="match status" value="1"/>
</dbReference>
<dbReference type="Gene3D" id="1.10.10.60">
    <property type="entry name" value="Homeodomain-like"/>
    <property type="match status" value="2"/>
</dbReference>
<dbReference type="GeneID" id="42001816"/>
<feature type="compositionally biased region" description="Basic and acidic residues" evidence="5">
    <location>
        <begin position="241"/>
        <end position="264"/>
    </location>
</feature>
<dbReference type="Pfam" id="PF16717">
    <property type="entry name" value="RAC_head"/>
    <property type="match status" value="1"/>
</dbReference>
<dbReference type="InterPro" id="IPR032003">
    <property type="entry name" value="RAC_head"/>
</dbReference>
<dbReference type="PROSITE" id="PS50076">
    <property type="entry name" value="DNAJ_2"/>
    <property type="match status" value="1"/>
</dbReference>
<evidence type="ECO:0000256" key="3">
    <source>
        <dbReference type="ARBA" id="ARBA00022490"/>
    </source>
</evidence>
<keyword evidence="3" id="KW-0963">Cytoplasm</keyword>
<proteinExistence type="predicted"/>
<feature type="domain" description="J" evidence="6">
    <location>
        <begin position="98"/>
        <end position="166"/>
    </location>
</feature>
<feature type="region of interest" description="Disordered" evidence="5">
    <location>
        <begin position="535"/>
        <end position="592"/>
    </location>
</feature>
<dbReference type="GO" id="GO:0006450">
    <property type="term" value="P:regulation of translational fidelity"/>
    <property type="evidence" value="ECO:0007669"/>
    <property type="project" value="InterPro"/>
</dbReference>
<dbReference type="PANTHER" id="PTHR43999:SF1">
    <property type="entry name" value="DNAJ HOMOLOG SUBFAMILY C MEMBER 2"/>
    <property type="match status" value="1"/>
</dbReference>
<evidence type="ECO:0000256" key="1">
    <source>
        <dbReference type="ARBA" id="ARBA00004514"/>
    </source>
</evidence>
<evidence type="ECO:0000259" key="6">
    <source>
        <dbReference type="PROSITE" id="PS50076"/>
    </source>
</evidence>
<dbReference type="GO" id="GO:0030544">
    <property type="term" value="F:Hsp70 protein binding"/>
    <property type="evidence" value="ECO:0007669"/>
    <property type="project" value="InterPro"/>
</dbReference>
<evidence type="ECO:0000256" key="4">
    <source>
        <dbReference type="ARBA" id="ARBA00023186"/>
    </source>
</evidence>
<keyword evidence="10" id="KW-1185">Reference proteome</keyword>
<dbReference type="InterPro" id="IPR017930">
    <property type="entry name" value="Myb_dom"/>
</dbReference>
<dbReference type="InterPro" id="IPR001005">
    <property type="entry name" value="SANT/Myb"/>
</dbReference>
<dbReference type="PROSITE" id="PS50090">
    <property type="entry name" value="MYB_LIKE"/>
    <property type="match status" value="1"/>
</dbReference>
<dbReference type="CDD" id="cd06257">
    <property type="entry name" value="DnaJ"/>
    <property type="match status" value="1"/>
</dbReference>
<dbReference type="GO" id="GO:0005829">
    <property type="term" value="C:cytosol"/>
    <property type="evidence" value="ECO:0007669"/>
    <property type="project" value="UniProtKB-SubCell"/>
</dbReference>
<reference evidence="9 10" key="1">
    <citation type="journal article" date="2019" name="Sci. Rep.">
        <title>Comparative genomics of chytrid fungi reveal insights into the obligate biotrophic and pathogenic lifestyle of Synchytrium endobioticum.</title>
        <authorList>
            <person name="van de Vossenberg B.T.L.H."/>
            <person name="Warris S."/>
            <person name="Nguyen H.D.T."/>
            <person name="van Gent-Pelzer M.P.E."/>
            <person name="Joly D.L."/>
            <person name="van de Geest H.C."/>
            <person name="Bonants P.J.M."/>
            <person name="Smith D.S."/>
            <person name="Levesque C.A."/>
            <person name="van der Lee T.A.J."/>
        </authorList>
    </citation>
    <scope>NUCLEOTIDE SEQUENCE [LARGE SCALE GENOMIC DNA]</scope>
    <source>
        <strain evidence="9 10">JEL517</strain>
    </source>
</reference>
<dbReference type="OrthoDB" id="1690618at2759"/>
<gene>
    <name evidence="9" type="ORF">SmJEL517_g00590</name>
</gene>
<dbReference type="PRINTS" id="PR00625">
    <property type="entry name" value="JDOMAIN"/>
</dbReference>
<dbReference type="PANTHER" id="PTHR43999">
    <property type="entry name" value="DNAJ HOMOLOG SUBFAMILY C MEMBER 2"/>
    <property type="match status" value="1"/>
</dbReference>
<dbReference type="Pfam" id="PF26185">
    <property type="entry name" value="Zuotin_N"/>
    <property type="match status" value="1"/>
</dbReference>
<dbReference type="SUPFAM" id="SSF46689">
    <property type="entry name" value="Homeodomain-like"/>
    <property type="match status" value="2"/>
</dbReference>
<dbReference type="InterPro" id="IPR044634">
    <property type="entry name" value="Zuotin/DnaJC2"/>
</dbReference>
<feature type="compositionally biased region" description="Polar residues" evidence="5">
    <location>
        <begin position="578"/>
        <end position="592"/>
    </location>
</feature>
<dbReference type="Gene3D" id="1.10.8.840">
    <property type="entry name" value="Ribosome-associated complex head domain"/>
    <property type="match status" value="1"/>
</dbReference>